<dbReference type="Pfam" id="PF00753">
    <property type="entry name" value="Lactamase_B"/>
    <property type="match status" value="1"/>
</dbReference>
<dbReference type="PANTHER" id="PTHR11935">
    <property type="entry name" value="BETA LACTAMASE DOMAIN"/>
    <property type="match status" value="1"/>
</dbReference>
<proteinExistence type="predicted"/>
<keyword evidence="3" id="KW-1185">Reference proteome</keyword>
<evidence type="ECO:0000259" key="1">
    <source>
        <dbReference type="Pfam" id="PF00753"/>
    </source>
</evidence>
<gene>
    <name evidence="2" type="ORF">RRG08_062164</name>
</gene>
<feature type="domain" description="Metallo-beta-lactamase" evidence="1">
    <location>
        <begin position="4"/>
        <end position="34"/>
    </location>
</feature>
<reference evidence="2" key="1">
    <citation type="journal article" date="2023" name="G3 (Bethesda)">
        <title>A reference genome for the long-term kleptoplast-retaining sea slug Elysia crispata morphotype clarki.</title>
        <authorList>
            <person name="Eastman K.E."/>
            <person name="Pendleton A.L."/>
            <person name="Shaikh M.A."/>
            <person name="Suttiyut T."/>
            <person name="Ogas R."/>
            <person name="Tomko P."/>
            <person name="Gavelis G."/>
            <person name="Widhalm J.R."/>
            <person name="Wisecaver J.H."/>
        </authorList>
    </citation>
    <scope>NUCLEOTIDE SEQUENCE</scope>
    <source>
        <strain evidence="2">ECLA1</strain>
    </source>
</reference>
<dbReference type="SUPFAM" id="SSF56281">
    <property type="entry name" value="Metallo-hydrolase/oxidoreductase"/>
    <property type="match status" value="1"/>
</dbReference>
<organism evidence="2 3">
    <name type="scientific">Elysia crispata</name>
    <name type="common">lettuce slug</name>
    <dbReference type="NCBI Taxonomy" id="231223"/>
    <lineage>
        <taxon>Eukaryota</taxon>
        <taxon>Metazoa</taxon>
        <taxon>Spiralia</taxon>
        <taxon>Lophotrochozoa</taxon>
        <taxon>Mollusca</taxon>
        <taxon>Gastropoda</taxon>
        <taxon>Heterobranchia</taxon>
        <taxon>Euthyneura</taxon>
        <taxon>Panpulmonata</taxon>
        <taxon>Sacoglossa</taxon>
        <taxon>Placobranchoidea</taxon>
        <taxon>Plakobranchidae</taxon>
        <taxon>Elysia</taxon>
    </lineage>
</organism>
<dbReference type="EMBL" id="JAWDGP010006530">
    <property type="protein sequence ID" value="KAK3739437.1"/>
    <property type="molecule type" value="Genomic_DNA"/>
</dbReference>
<evidence type="ECO:0000313" key="3">
    <source>
        <dbReference type="Proteomes" id="UP001283361"/>
    </source>
</evidence>
<dbReference type="InterPro" id="IPR001279">
    <property type="entry name" value="Metallo-B-lactamas"/>
</dbReference>
<evidence type="ECO:0000313" key="2">
    <source>
        <dbReference type="EMBL" id="KAK3739437.1"/>
    </source>
</evidence>
<sequence>MNVQPEAVLTTHKHWDHSGGNRQMRSTFPGLKVYGGTLDHVPDCTHTVDDGQELRFGQLKFTAMWTPRPYSRATPCGDCTAQTLDVRTVSSLETCLCWRAAARLLKGPVRQLNASLNKMKDLPDDTMVWPGHELALENLELAVFIEPENIKALLKLVWAFNRRGS</sequence>
<dbReference type="InterPro" id="IPR036866">
    <property type="entry name" value="RibonucZ/Hydroxyglut_hydro"/>
</dbReference>
<protein>
    <recommendedName>
        <fullName evidence="1">Metallo-beta-lactamase domain-containing protein</fullName>
    </recommendedName>
</protein>
<comment type="caution">
    <text evidence="2">The sequence shown here is derived from an EMBL/GenBank/DDBJ whole genome shotgun (WGS) entry which is preliminary data.</text>
</comment>
<dbReference type="AlphaFoldDB" id="A0AAE0YC74"/>
<dbReference type="Gene3D" id="3.60.15.10">
    <property type="entry name" value="Ribonuclease Z/Hydroxyacylglutathione hydrolase-like"/>
    <property type="match status" value="2"/>
</dbReference>
<dbReference type="PANTHER" id="PTHR11935:SF116">
    <property type="entry name" value="HYDROLASE PNKD-RELATED"/>
    <property type="match status" value="1"/>
</dbReference>
<accession>A0AAE0YC74</accession>
<name>A0AAE0YC74_9GAST</name>
<dbReference type="Proteomes" id="UP001283361">
    <property type="component" value="Unassembled WGS sequence"/>
</dbReference>